<dbReference type="AlphaFoldDB" id="A0A2V2UQY9"/>
<dbReference type="Proteomes" id="UP000246078">
    <property type="component" value="Unassembled WGS sequence"/>
</dbReference>
<accession>A0A2V2UQY9</accession>
<dbReference type="VEuPathDB" id="TriTrypDB:C3747_604g3"/>
<evidence type="ECO:0000313" key="1">
    <source>
        <dbReference type="EMBL" id="PWU85616.1"/>
    </source>
</evidence>
<dbReference type="EMBL" id="PRFC01000604">
    <property type="protein sequence ID" value="PWU85616.1"/>
    <property type="molecule type" value="Genomic_DNA"/>
</dbReference>
<protein>
    <submittedName>
        <fullName evidence="1">Uncharacterized protein</fullName>
    </submittedName>
</protein>
<reference evidence="1 2" key="1">
    <citation type="journal article" date="2018" name="Microb. Genom.">
        <title>Expanding an expanded genome: long-read sequencing of Trypanosoma cruzi.</title>
        <authorList>
            <person name="Berna L."/>
            <person name="Rodriguez M."/>
            <person name="Chiribao M.L."/>
            <person name="Parodi-Talice A."/>
            <person name="Pita S."/>
            <person name="Rijo G."/>
            <person name="Alvarez-Valin F."/>
            <person name="Robello C."/>
        </authorList>
    </citation>
    <scope>NUCLEOTIDE SEQUENCE [LARGE SCALE GENOMIC DNA]</scope>
    <source>
        <strain evidence="1 2">TCC</strain>
    </source>
</reference>
<organism evidence="1 2">
    <name type="scientific">Trypanosoma cruzi</name>
    <dbReference type="NCBI Taxonomy" id="5693"/>
    <lineage>
        <taxon>Eukaryota</taxon>
        <taxon>Discoba</taxon>
        <taxon>Euglenozoa</taxon>
        <taxon>Kinetoplastea</taxon>
        <taxon>Metakinetoplastina</taxon>
        <taxon>Trypanosomatida</taxon>
        <taxon>Trypanosomatidae</taxon>
        <taxon>Trypanosoma</taxon>
        <taxon>Schizotrypanum</taxon>
    </lineage>
</organism>
<gene>
    <name evidence="1" type="ORF">C3747_604g3</name>
</gene>
<evidence type="ECO:0000313" key="2">
    <source>
        <dbReference type="Proteomes" id="UP000246078"/>
    </source>
</evidence>
<name>A0A2V2UQY9_TRYCR</name>
<sequence length="170" mass="18603">MCTGYLLCGTTAARNGTSARTDFTGTNACHMNCPMSPGIPSPACTWPVLRYQLNPYRPPHLPPPLGFEDCIYRNQRPSLREVFMELVPLRPGVDVNDALSLGAAHGACGVQLYTEATGVFEEFPRNEENGLALIYSTVPWAREELQTTFDAGAEAPSLWMMCSAGLRLAY</sequence>
<comment type="caution">
    <text evidence="1">The sequence shown here is derived from an EMBL/GenBank/DDBJ whole genome shotgun (WGS) entry which is preliminary data.</text>
</comment>
<proteinExistence type="predicted"/>